<organism evidence="1 2">
    <name type="scientific">Eumeta variegata</name>
    <name type="common">Bagworm moth</name>
    <name type="synonym">Eumeta japonica</name>
    <dbReference type="NCBI Taxonomy" id="151549"/>
    <lineage>
        <taxon>Eukaryota</taxon>
        <taxon>Metazoa</taxon>
        <taxon>Ecdysozoa</taxon>
        <taxon>Arthropoda</taxon>
        <taxon>Hexapoda</taxon>
        <taxon>Insecta</taxon>
        <taxon>Pterygota</taxon>
        <taxon>Neoptera</taxon>
        <taxon>Endopterygota</taxon>
        <taxon>Lepidoptera</taxon>
        <taxon>Glossata</taxon>
        <taxon>Ditrysia</taxon>
        <taxon>Tineoidea</taxon>
        <taxon>Psychidae</taxon>
        <taxon>Oiketicinae</taxon>
        <taxon>Eumeta</taxon>
    </lineage>
</organism>
<keyword evidence="2" id="KW-1185">Reference proteome</keyword>
<evidence type="ECO:0000313" key="1">
    <source>
        <dbReference type="EMBL" id="GBP41889.1"/>
    </source>
</evidence>
<protein>
    <submittedName>
        <fullName evidence="1">Uncharacterized protein</fullName>
    </submittedName>
</protein>
<evidence type="ECO:0000313" key="2">
    <source>
        <dbReference type="Proteomes" id="UP000299102"/>
    </source>
</evidence>
<proteinExistence type="predicted"/>
<dbReference type="EMBL" id="BGZK01000407">
    <property type="protein sequence ID" value="GBP41889.1"/>
    <property type="molecule type" value="Genomic_DNA"/>
</dbReference>
<sequence>MQVLVLRLGDGHRLGKLRTRRKVVAEQNLTKSHSVWEVWGKYDARGRGFIRILLKFISVEGRKVKIKKKPHIIRERPVVLVASTHTLLLFPVSFSNNSRGERACEATGEQLLTVIHEHSQYQRKHWCVAGLLGRKWLFDGRGSGPPKLI</sequence>
<name>A0A4C1VUN1_EUMVA</name>
<comment type="caution">
    <text evidence="1">The sequence shown here is derived from an EMBL/GenBank/DDBJ whole genome shotgun (WGS) entry which is preliminary data.</text>
</comment>
<dbReference type="AlphaFoldDB" id="A0A4C1VUN1"/>
<dbReference type="Proteomes" id="UP000299102">
    <property type="component" value="Unassembled WGS sequence"/>
</dbReference>
<reference evidence="1 2" key="1">
    <citation type="journal article" date="2019" name="Commun. Biol.">
        <title>The bagworm genome reveals a unique fibroin gene that provides high tensile strength.</title>
        <authorList>
            <person name="Kono N."/>
            <person name="Nakamura H."/>
            <person name="Ohtoshi R."/>
            <person name="Tomita M."/>
            <person name="Numata K."/>
            <person name="Arakawa K."/>
        </authorList>
    </citation>
    <scope>NUCLEOTIDE SEQUENCE [LARGE SCALE GENOMIC DNA]</scope>
</reference>
<gene>
    <name evidence="1" type="ORF">EVAR_86859_1</name>
</gene>
<accession>A0A4C1VUN1</accession>